<gene>
    <name evidence="1" type="ORF">ATF69_2000</name>
</gene>
<evidence type="ECO:0000313" key="2">
    <source>
        <dbReference type="Proteomes" id="UP000321485"/>
    </source>
</evidence>
<dbReference type="Pfam" id="PF06042">
    <property type="entry name" value="NTP_transf_6"/>
    <property type="match status" value="1"/>
</dbReference>
<accession>A0A561XPM4</accession>
<dbReference type="InterPro" id="IPR009267">
    <property type="entry name" value="NTP_transf_6"/>
</dbReference>
<sequence>MQRSSEHDEEAALARRFVSETLQNPHNAALLERLPFLGLPDAWLVAGCLFQTVWNLHSGLEPTANIKDYDLFYFDGNDLSESAEQQVQARATALFADLPITVEAKNQARVHLWYERWFGYPYAPLQSARNGIERFLVPCTCVGLQPAITPGVAQPTLYAPYGLEELYAGLLKPNPACPHLPLFEAKAQSYRERWPWLTIQAAGRAAT</sequence>
<dbReference type="PANTHER" id="PTHR39166:SF1">
    <property type="entry name" value="BLL1166 PROTEIN"/>
    <property type="match status" value="1"/>
</dbReference>
<protein>
    <recommendedName>
        <fullName evidence="3">Nucleotidyltransferase family protein</fullName>
    </recommendedName>
</protein>
<name>A0A561XPM4_ACIDE</name>
<comment type="caution">
    <text evidence="1">The sequence shown here is derived from an EMBL/GenBank/DDBJ whole genome shotgun (WGS) entry which is preliminary data.</text>
</comment>
<proteinExistence type="predicted"/>
<dbReference type="PANTHER" id="PTHR39166">
    <property type="entry name" value="BLL1166 PROTEIN"/>
    <property type="match status" value="1"/>
</dbReference>
<dbReference type="AlphaFoldDB" id="A0A561XPM4"/>
<evidence type="ECO:0000313" key="1">
    <source>
        <dbReference type="EMBL" id="TWG38062.1"/>
    </source>
</evidence>
<organism evidence="1 2">
    <name type="scientific">Acidovorax delafieldii</name>
    <name type="common">Pseudomonas delafieldii</name>
    <dbReference type="NCBI Taxonomy" id="47920"/>
    <lineage>
        <taxon>Bacteria</taxon>
        <taxon>Pseudomonadati</taxon>
        <taxon>Pseudomonadota</taxon>
        <taxon>Betaproteobacteria</taxon>
        <taxon>Burkholderiales</taxon>
        <taxon>Comamonadaceae</taxon>
        <taxon>Acidovorax</taxon>
    </lineage>
</organism>
<dbReference type="EMBL" id="VJWE01000012">
    <property type="protein sequence ID" value="TWG38062.1"/>
    <property type="molecule type" value="Genomic_DNA"/>
</dbReference>
<dbReference type="Proteomes" id="UP000321485">
    <property type="component" value="Unassembled WGS sequence"/>
</dbReference>
<evidence type="ECO:0008006" key="3">
    <source>
        <dbReference type="Google" id="ProtNLM"/>
    </source>
</evidence>
<reference evidence="1 2" key="1">
    <citation type="journal article" date="2015" name="Stand. Genomic Sci.">
        <title>Genomic Encyclopedia of Bacterial and Archaeal Type Strains, Phase III: the genomes of soil and plant-associated and newly described type strains.</title>
        <authorList>
            <person name="Whitman W.B."/>
            <person name="Woyke T."/>
            <person name="Klenk H.P."/>
            <person name="Zhou Y."/>
            <person name="Lilburn T.G."/>
            <person name="Beck B.J."/>
            <person name="De Vos P."/>
            <person name="Vandamme P."/>
            <person name="Eisen J.A."/>
            <person name="Garrity G."/>
            <person name="Hugenholtz P."/>
            <person name="Kyrpides N.C."/>
        </authorList>
    </citation>
    <scope>NUCLEOTIDE SEQUENCE [LARGE SCALE GENOMIC DNA]</scope>
    <source>
        <strain evidence="1 2">DSM 64</strain>
    </source>
</reference>